<sequence length="91" mass="10796">MSDEPTRQINMQMKTLQTRMKDTIKSEEERGASLQDLSKRTEHLEQRATVFRQEARTTRRRMWFKNFKYYVIGGLFATVMVIIVLRIIGIA</sequence>
<feature type="transmembrane region" description="Helical" evidence="2">
    <location>
        <begin position="69"/>
        <end position="88"/>
    </location>
</feature>
<dbReference type="AlphaFoldDB" id="A0A4Q9KSI4"/>
<organism evidence="5 6">
    <name type="scientific">Hamiltosporidium magnivora</name>
    <dbReference type="NCBI Taxonomy" id="148818"/>
    <lineage>
        <taxon>Eukaryota</taxon>
        <taxon>Fungi</taxon>
        <taxon>Fungi incertae sedis</taxon>
        <taxon>Microsporidia</taxon>
        <taxon>Dubosqiidae</taxon>
        <taxon>Hamiltosporidium</taxon>
    </lineage>
</organism>
<accession>A0A4Q9KSI4</accession>
<dbReference type="InterPro" id="IPR042855">
    <property type="entry name" value="V_SNARE_CC"/>
</dbReference>
<dbReference type="EMBL" id="PIXR01003567">
    <property type="protein sequence ID" value="TBT96601.1"/>
    <property type="molecule type" value="Genomic_DNA"/>
</dbReference>
<feature type="domain" description="V-SNARE coiled-coil homology" evidence="3">
    <location>
        <begin position="5"/>
        <end position="65"/>
    </location>
</feature>
<evidence type="ECO:0000313" key="6">
    <source>
        <dbReference type="Proteomes" id="UP000293045"/>
    </source>
</evidence>
<keyword evidence="2" id="KW-0812">Transmembrane</keyword>
<dbReference type="VEuPathDB" id="MicrosporidiaDB:CWI39_3567p0010"/>
<dbReference type="GO" id="GO:0016020">
    <property type="term" value="C:membrane"/>
    <property type="evidence" value="ECO:0007669"/>
    <property type="project" value="InterPro"/>
</dbReference>
<evidence type="ECO:0000259" key="3">
    <source>
        <dbReference type="PROSITE" id="PS50892"/>
    </source>
</evidence>
<dbReference type="SUPFAM" id="SSF58038">
    <property type="entry name" value="SNARE fusion complex"/>
    <property type="match status" value="1"/>
</dbReference>
<dbReference type="GO" id="GO:0016192">
    <property type="term" value="P:vesicle-mediated transport"/>
    <property type="evidence" value="ECO:0007669"/>
    <property type="project" value="InterPro"/>
</dbReference>
<keyword evidence="2" id="KW-0472">Membrane</keyword>
<evidence type="ECO:0000256" key="2">
    <source>
        <dbReference type="SAM" id="Phobius"/>
    </source>
</evidence>
<dbReference type="InterPro" id="IPR001388">
    <property type="entry name" value="Synaptobrevin-like"/>
</dbReference>
<dbReference type="InterPro" id="IPR016444">
    <property type="entry name" value="Synaptobrevin/VAMP"/>
</dbReference>
<gene>
    <name evidence="5" type="ORF">CWI39_3322p0020</name>
    <name evidence="4" type="ORF">CWI39_3567p0010</name>
</gene>
<proteinExistence type="predicted"/>
<keyword evidence="2" id="KW-1133">Transmembrane helix</keyword>
<dbReference type="PROSITE" id="PS50892">
    <property type="entry name" value="V_SNARE"/>
    <property type="match status" value="1"/>
</dbReference>
<dbReference type="EMBL" id="PIXR01003322">
    <property type="protein sequence ID" value="TBT96909.1"/>
    <property type="molecule type" value="Genomic_DNA"/>
</dbReference>
<dbReference type="PRINTS" id="PR00219">
    <property type="entry name" value="SYNAPTOBREVN"/>
</dbReference>
<keyword evidence="1" id="KW-0175">Coiled coil</keyword>
<evidence type="ECO:0000313" key="5">
    <source>
        <dbReference type="EMBL" id="TBT96909.1"/>
    </source>
</evidence>
<dbReference type="Gene3D" id="1.20.5.110">
    <property type="match status" value="1"/>
</dbReference>
<dbReference type="VEuPathDB" id="MicrosporidiaDB:CWI39_3322p0020"/>
<name>A0A4Q9KSI4_9MICR</name>
<evidence type="ECO:0000313" key="4">
    <source>
        <dbReference type="EMBL" id="TBT96601.1"/>
    </source>
</evidence>
<evidence type="ECO:0000256" key="1">
    <source>
        <dbReference type="PROSITE-ProRule" id="PRU00290"/>
    </source>
</evidence>
<dbReference type="Pfam" id="PF00957">
    <property type="entry name" value="Synaptobrevin"/>
    <property type="match status" value="1"/>
</dbReference>
<dbReference type="Proteomes" id="UP000293045">
    <property type="component" value="Unassembled WGS sequence"/>
</dbReference>
<comment type="caution">
    <text evidence="5">The sequence shown here is derived from an EMBL/GenBank/DDBJ whole genome shotgun (WGS) entry which is preliminary data.</text>
</comment>
<reference evidence="5 6" key="1">
    <citation type="submission" date="2017-12" db="EMBL/GenBank/DDBJ databases">
        <authorList>
            <person name="Pombert J.-F."/>
            <person name="Haag K.L."/>
            <person name="Ebert D."/>
        </authorList>
    </citation>
    <scope>NUCLEOTIDE SEQUENCE [LARGE SCALE GENOMIC DNA]</scope>
    <source>
        <strain evidence="5">IL-BN-2</strain>
    </source>
</reference>
<protein>
    <submittedName>
        <fullName evidence="5">Synaptobrevin</fullName>
    </submittedName>
</protein>
<dbReference type="PANTHER" id="PTHR45701">
    <property type="entry name" value="SYNAPTOBREVIN FAMILY MEMBER"/>
    <property type="match status" value="1"/>
</dbReference>